<dbReference type="SUPFAM" id="SSF51735">
    <property type="entry name" value="NAD(P)-binding Rossmann-fold domains"/>
    <property type="match status" value="1"/>
</dbReference>
<dbReference type="PRINTS" id="PR00081">
    <property type="entry name" value="GDHRDH"/>
</dbReference>
<organism evidence="3 4">
    <name type="scientific">Shinella oryzae</name>
    <dbReference type="NCBI Taxonomy" id="2871820"/>
    <lineage>
        <taxon>Bacteria</taxon>
        <taxon>Pseudomonadati</taxon>
        <taxon>Pseudomonadota</taxon>
        <taxon>Alphaproteobacteria</taxon>
        <taxon>Hyphomicrobiales</taxon>
        <taxon>Rhizobiaceae</taxon>
        <taxon>Shinella</taxon>
    </lineage>
</organism>
<name>A0ABY9K880_9HYPH</name>
<dbReference type="PROSITE" id="PS00061">
    <property type="entry name" value="ADH_SHORT"/>
    <property type="match status" value="1"/>
</dbReference>
<dbReference type="RefSeq" id="WP_306161003.1">
    <property type="nucleotide sequence ID" value="NZ_CP132315.1"/>
</dbReference>
<accession>A0ABY9K880</accession>
<dbReference type="PANTHER" id="PTHR42760:SF115">
    <property type="entry name" value="3-OXOACYL-[ACYL-CARRIER-PROTEIN] REDUCTASE FABG"/>
    <property type="match status" value="1"/>
</dbReference>
<protein>
    <submittedName>
        <fullName evidence="3">SDR family oxidoreductase</fullName>
    </submittedName>
</protein>
<keyword evidence="2" id="KW-0560">Oxidoreductase</keyword>
<dbReference type="InterPro" id="IPR020904">
    <property type="entry name" value="Sc_DH/Rdtase_CS"/>
</dbReference>
<proteinExistence type="inferred from homology"/>
<dbReference type="InterPro" id="IPR002347">
    <property type="entry name" value="SDR_fam"/>
</dbReference>
<evidence type="ECO:0000256" key="2">
    <source>
        <dbReference type="ARBA" id="ARBA00023002"/>
    </source>
</evidence>
<evidence type="ECO:0000256" key="1">
    <source>
        <dbReference type="ARBA" id="ARBA00006484"/>
    </source>
</evidence>
<dbReference type="Proteomes" id="UP001225788">
    <property type="component" value="Plasmid unnamed1"/>
</dbReference>
<sequence length="254" mass="26533">MYQDRLRLDGNIAVVTGGTRGIGLAIGRALAEFGALPILAGRNEKHGAAAVDVLKNAGFTAEFKSLDVGNSTAVSALMADVAEAHHRLDIVIANAGIAIEGDALVQSDSDWQNVLDINASGVFWTVREAARHMKAGGTIVVVGSMSGLVANVPQKHTAYNASKAAANMIARSMAVELADKGIRVNAIAPGYVRTDMTEGGIDNPDWFKVWSERTPLGRVAEPEEIASLAHFLASPASSYMTGSIVVADGGYTST</sequence>
<keyword evidence="4" id="KW-1185">Reference proteome</keyword>
<evidence type="ECO:0000313" key="3">
    <source>
        <dbReference type="EMBL" id="WLS04775.1"/>
    </source>
</evidence>
<dbReference type="PANTHER" id="PTHR42760">
    <property type="entry name" value="SHORT-CHAIN DEHYDROGENASES/REDUCTASES FAMILY MEMBER"/>
    <property type="match status" value="1"/>
</dbReference>
<geneLocation type="plasmid" evidence="3 4">
    <name>unnamed1</name>
</geneLocation>
<reference evidence="3 4" key="1">
    <citation type="submission" date="2023-08" db="EMBL/GenBank/DDBJ databases">
        <title>Pathogen: clinical or host-associated sample.</title>
        <authorList>
            <person name="Hergert J."/>
            <person name="Casey R."/>
            <person name="Wagner J."/>
            <person name="Young E.L."/>
            <person name="Oakeson K.F."/>
        </authorList>
    </citation>
    <scope>NUCLEOTIDE SEQUENCE [LARGE SCALE GENOMIC DNA]</scope>
    <source>
        <strain evidence="3 4">UPHL-collab-2</strain>
        <plasmid evidence="3 4">unnamed1</plasmid>
    </source>
</reference>
<gene>
    <name evidence="3" type="ORF">Q9315_21510</name>
</gene>
<dbReference type="InterPro" id="IPR036291">
    <property type="entry name" value="NAD(P)-bd_dom_sf"/>
</dbReference>
<keyword evidence="3" id="KW-0614">Plasmid</keyword>
<dbReference type="EMBL" id="CP132315">
    <property type="protein sequence ID" value="WLS04775.1"/>
    <property type="molecule type" value="Genomic_DNA"/>
</dbReference>
<dbReference type="Gene3D" id="3.40.50.720">
    <property type="entry name" value="NAD(P)-binding Rossmann-like Domain"/>
    <property type="match status" value="1"/>
</dbReference>
<evidence type="ECO:0000313" key="4">
    <source>
        <dbReference type="Proteomes" id="UP001225788"/>
    </source>
</evidence>
<comment type="similarity">
    <text evidence="1">Belongs to the short-chain dehydrogenases/reductases (SDR) family.</text>
</comment>
<dbReference type="PRINTS" id="PR00080">
    <property type="entry name" value="SDRFAMILY"/>
</dbReference>
<dbReference type="Pfam" id="PF13561">
    <property type="entry name" value="adh_short_C2"/>
    <property type="match status" value="1"/>
</dbReference>